<comment type="caution">
    <text evidence="2">The sequence shown here is derived from an EMBL/GenBank/DDBJ whole genome shotgun (WGS) entry which is preliminary data.</text>
</comment>
<evidence type="ECO:0000256" key="1">
    <source>
        <dbReference type="SAM" id="Phobius"/>
    </source>
</evidence>
<dbReference type="Proteomes" id="UP000177693">
    <property type="component" value="Unassembled WGS sequence"/>
</dbReference>
<feature type="transmembrane region" description="Helical" evidence="1">
    <location>
        <begin position="12"/>
        <end position="32"/>
    </location>
</feature>
<feature type="transmembrane region" description="Helical" evidence="1">
    <location>
        <begin position="108"/>
        <end position="129"/>
    </location>
</feature>
<evidence type="ECO:0000313" key="3">
    <source>
        <dbReference type="Proteomes" id="UP000177693"/>
    </source>
</evidence>
<evidence type="ECO:0000313" key="2">
    <source>
        <dbReference type="EMBL" id="OGJ01260.1"/>
    </source>
</evidence>
<protein>
    <submittedName>
        <fullName evidence="2">Uncharacterized protein</fullName>
    </submittedName>
</protein>
<accession>A0A1F6Y4E3</accession>
<organism evidence="2 3">
    <name type="scientific">Candidatus Nomurabacteria bacterium RIFCSPLOWO2_02_FULL_40_67</name>
    <dbReference type="NCBI Taxonomy" id="1801787"/>
    <lineage>
        <taxon>Bacteria</taxon>
        <taxon>Candidatus Nomuraibacteriota</taxon>
    </lineage>
</organism>
<reference evidence="2 3" key="1">
    <citation type="journal article" date="2016" name="Nat. Commun.">
        <title>Thousands of microbial genomes shed light on interconnected biogeochemical processes in an aquifer system.</title>
        <authorList>
            <person name="Anantharaman K."/>
            <person name="Brown C.T."/>
            <person name="Hug L.A."/>
            <person name="Sharon I."/>
            <person name="Castelle C.J."/>
            <person name="Probst A.J."/>
            <person name="Thomas B.C."/>
            <person name="Singh A."/>
            <person name="Wilkins M.J."/>
            <person name="Karaoz U."/>
            <person name="Brodie E.L."/>
            <person name="Williams K.H."/>
            <person name="Hubbard S.S."/>
            <person name="Banfield J.F."/>
        </authorList>
    </citation>
    <scope>NUCLEOTIDE SEQUENCE [LARGE SCALE GENOMIC DNA]</scope>
</reference>
<keyword evidence="1" id="KW-0812">Transmembrane</keyword>
<dbReference type="EMBL" id="MFVL01000022">
    <property type="protein sequence ID" value="OGJ01260.1"/>
    <property type="molecule type" value="Genomic_DNA"/>
</dbReference>
<keyword evidence="1" id="KW-0472">Membrane</keyword>
<proteinExistence type="predicted"/>
<feature type="transmembrane region" description="Helical" evidence="1">
    <location>
        <begin position="75"/>
        <end position="96"/>
    </location>
</feature>
<sequence>MEIKLNWKDRVVICCLSLLLAVPTFFYAIGYLYNPKSLFFFKEFYDFIFELPFYLLSPLYLLTDNSGSALGMGILFEKFSLLLAFIFWFLIFYLLAKMSKNFFSTSKIFTTNMISIIFVGLLGLGFGFYTQGLSEFQKYSSSFGSNPDGKIISINKSAKIGDQVTISLLGFARDGYSYVTLTQNVSGGGYSNKGTLWVGKVPDNNVISFVLPRKVCRDIVSSCADTPTDFINLLPGNYVLHIWSGADNINLSSDFKVEQ</sequence>
<dbReference type="AlphaFoldDB" id="A0A1F6Y4E3"/>
<keyword evidence="1" id="KW-1133">Transmembrane helix</keyword>
<gene>
    <name evidence="2" type="ORF">A3I23_03705</name>
</gene>
<name>A0A1F6Y4E3_9BACT</name>